<evidence type="ECO:0000256" key="8">
    <source>
        <dbReference type="ARBA" id="ARBA00022989"/>
    </source>
</evidence>
<keyword evidence="9 13" id="KW-0333">Golgi apparatus</keyword>
<protein>
    <recommendedName>
        <fullName evidence="13">Hexosyltransferase</fullName>
        <ecNumber evidence="13">2.4.1.-</ecNumber>
    </recommendedName>
</protein>
<evidence type="ECO:0000313" key="14">
    <source>
        <dbReference type="Ensembl" id="ENSDCDP00010005910.1"/>
    </source>
</evidence>
<accession>A0AAY4ACW1</accession>
<dbReference type="GO" id="GO:0006493">
    <property type="term" value="P:protein O-linked glycosylation"/>
    <property type="evidence" value="ECO:0007669"/>
    <property type="project" value="TreeGrafter"/>
</dbReference>
<comment type="similarity">
    <text evidence="3 13">Belongs to the glycosyltransferase 31 family.</text>
</comment>
<evidence type="ECO:0000313" key="15">
    <source>
        <dbReference type="Proteomes" id="UP000694580"/>
    </source>
</evidence>
<keyword evidence="15" id="KW-1185">Reference proteome</keyword>
<evidence type="ECO:0000256" key="4">
    <source>
        <dbReference type="ARBA" id="ARBA00022676"/>
    </source>
</evidence>
<dbReference type="PANTHER" id="PTHR11214">
    <property type="entry name" value="BETA-1,3-N-ACETYLGLUCOSAMINYLTRANSFERASE"/>
    <property type="match status" value="1"/>
</dbReference>
<reference evidence="14" key="3">
    <citation type="submission" date="2025-09" db="UniProtKB">
        <authorList>
            <consortium name="Ensembl"/>
        </authorList>
    </citation>
    <scope>IDENTIFICATION</scope>
</reference>
<dbReference type="GeneTree" id="ENSGT00940000163421"/>
<proteinExistence type="inferred from homology"/>
<name>A0AAY4ACW1_9TELE</name>
<keyword evidence="11 13" id="KW-0472">Membrane</keyword>
<keyword evidence="6 13" id="KW-0812">Transmembrane</keyword>
<dbReference type="Proteomes" id="UP000694580">
    <property type="component" value="Chromosome 6"/>
</dbReference>
<keyword evidence="8 13" id="KW-1133">Transmembrane helix</keyword>
<evidence type="ECO:0000256" key="3">
    <source>
        <dbReference type="ARBA" id="ARBA00008661"/>
    </source>
</evidence>
<evidence type="ECO:0000256" key="5">
    <source>
        <dbReference type="ARBA" id="ARBA00022679"/>
    </source>
</evidence>
<dbReference type="PANTHER" id="PTHR11214:SF115">
    <property type="entry name" value="HEXOSYLTRANSFERASE"/>
    <property type="match status" value="1"/>
</dbReference>
<evidence type="ECO:0000256" key="10">
    <source>
        <dbReference type="ARBA" id="ARBA00023098"/>
    </source>
</evidence>
<feature type="transmembrane region" description="Helical" evidence="13">
    <location>
        <begin position="27"/>
        <end position="45"/>
    </location>
</feature>
<evidence type="ECO:0000256" key="7">
    <source>
        <dbReference type="ARBA" id="ARBA00022968"/>
    </source>
</evidence>
<reference evidence="14" key="2">
    <citation type="submission" date="2025-08" db="UniProtKB">
        <authorList>
            <consortium name="Ensembl"/>
        </authorList>
    </citation>
    <scope>IDENTIFICATION</scope>
</reference>
<evidence type="ECO:0000256" key="1">
    <source>
        <dbReference type="ARBA" id="ARBA00004323"/>
    </source>
</evidence>
<dbReference type="GO" id="GO:0000139">
    <property type="term" value="C:Golgi membrane"/>
    <property type="evidence" value="ECO:0007669"/>
    <property type="project" value="UniProtKB-SubCell"/>
</dbReference>
<sequence length="360" mass="41753">NRYKLFRWRMKIQDHIPEMKAACKPKCSFCFPIILIFSFSSLYYFCPNDISAHRISGEQRIMQNPRSLATTKAASVAPVFKPLDPYIVAYPHIYHFILNEPYKCRKERPFLALIVPVAPKDRVHREVIRKTWGSERVVLGKNVTLFFLLGLPSGEDRENMQQNLLLESAEHHDLLQSDFVDSYNNLTIKTMVMLEWLNAHCPKATFAMKIDSDAFLNVPNLVKLLLEAPHKNYITGLVVNNSPVVRNTNSKWYVPEEVFPEPNYPTYVLGLGYVLSLDFSRKLVEAAQHVRAVYIEDVYLGMCMKHLGILPTYPPSWSRFDVYVKQPYNCSHYPKLVLSMTSSPSHQENFWMIVQRQQCT</sequence>
<dbReference type="Gene3D" id="3.90.550.50">
    <property type="match status" value="1"/>
</dbReference>
<keyword evidence="7 13" id="KW-0735">Signal-anchor</keyword>
<keyword evidence="5" id="KW-0808">Transferase</keyword>
<reference evidence="14 15" key="1">
    <citation type="submission" date="2020-06" db="EMBL/GenBank/DDBJ databases">
        <authorList>
            <consortium name="Wellcome Sanger Institute Data Sharing"/>
        </authorList>
    </citation>
    <scope>NUCLEOTIDE SEQUENCE [LARGE SCALE GENOMIC DNA]</scope>
</reference>
<evidence type="ECO:0000256" key="11">
    <source>
        <dbReference type="ARBA" id="ARBA00023136"/>
    </source>
</evidence>
<dbReference type="InterPro" id="IPR002659">
    <property type="entry name" value="Glyco_trans_31"/>
</dbReference>
<dbReference type="FunFam" id="3.90.550.50:FF:000001">
    <property type="entry name" value="Hexosyltransferase"/>
    <property type="match status" value="1"/>
</dbReference>
<evidence type="ECO:0000256" key="6">
    <source>
        <dbReference type="ARBA" id="ARBA00022692"/>
    </source>
</evidence>
<comment type="subcellular location">
    <subcellularLocation>
        <location evidence="1 13">Golgi apparatus membrane</location>
        <topology evidence="1 13">Single-pass type II membrane protein</topology>
    </subcellularLocation>
</comment>
<keyword evidence="4 13" id="KW-0328">Glycosyltransferase</keyword>
<evidence type="ECO:0000256" key="13">
    <source>
        <dbReference type="RuleBase" id="RU363063"/>
    </source>
</evidence>
<keyword evidence="10" id="KW-0443">Lipid metabolism</keyword>
<dbReference type="EC" id="2.4.1.-" evidence="13"/>
<evidence type="ECO:0000256" key="9">
    <source>
        <dbReference type="ARBA" id="ARBA00023034"/>
    </source>
</evidence>
<keyword evidence="12" id="KW-0325">Glycoprotein</keyword>
<evidence type="ECO:0000256" key="12">
    <source>
        <dbReference type="ARBA" id="ARBA00023180"/>
    </source>
</evidence>
<dbReference type="GO" id="GO:0008499">
    <property type="term" value="F:N-acetyl-beta-D-glucosaminide beta-(1,3)-galactosyltransferase activity"/>
    <property type="evidence" value="ECO:0007669"/>
    <property type="project" value="TreeGrafter"/>
</dbReference>
<comment type="pathway">
    <text evidence="2">Protein modification; protein glycosylation.</text>
</comment>
<organism evidence="14 15">
    <name type="scientific">Denticeps clupeoides</name>
    <name type="common">denticle herring</name>
    <dbReference type="NCBI Taxonomy" id="299321"/>
    <lineage>
        <taxon>Eukaryota</taxon>
        <taxon>Metazoa</taxon>
        <taxon>Chordata</taxon>
        <taxon>Craniata</taxon>
        <taxon>Vertebrata</taxon>
        <taxon>Euteleostomi</taxon>
        <taxon>Actinopterygii</taxon>
        <taxon>Neopterygii</taxon>
        <taxon>Teleostei</taxon>
        <taxon>Clupei</taxon>
        <taxon>Clupeiformes</taxon>
        <taxon>Denticipitoidei</taxon>
        <taxon>Denticipitidae</taxon>
        <taxon>Denticeps</taxon>
    </lineage>
</organism>
<dbReference type="GO" id="GO:0006629">
    <property type="term" value="P:lipid metabolic process"/>
    <property type="evidence" value="ECO:0007669"/>
    <property type="project" value="UniProtKB-KW"/>
</dbReference>
<dbReference type="Pfam" id="PF01762">
    <property type="entry name" value="Galactosyl_T"/>
    <property type="match status" value="1"/>
</dbReference>
<dbReference type="AlphaFoldDB" id="A0AAY4ACW1"/>
<dbReference type="Ensembl" id="ENSDCDT00010006119.1">
    <property type="protein sequence ID" value="ENSDCDP00010005910.1"/>
    <property type="gene ID" value="ENSDCDG00010002588.1"/>
</dbReference>
<evidence type="ECO:0000256" key="2">
    <source>
        <dbReference type="ARBA" id="ARBA00004922"/>
    </source>
</evidence>